<keyword evidence="1 4" id="KW-0349">Heme</keyword>
<dbReference type="InterPro" id="IPR010538">
    <property type="entry name" value="DHOR"/>
</dbReference>
<evidence type="ECO:0000313" key="7">
    <source>
        <dbReference type="Proteomes" id="UP000249061"/>
    </source>
</evidence>
<proteinExistence type="predicted"/>
<protein>
    <recommendedName>
        <fullName evidence="5">Cytochrome c domain-containing protein</fullName>
    </recommendedName>
</protein>
<dbReference type="InterPro" id="IPR036909">
    <property type="entry name" value="Cyt_c-like_dom_sf"/>
</dbReference>
<feature type="domain" description="Cytochrome c" evidence="5">
    <location>
        <begin position="119"/>
        <end position="249"/>
    </location>
</feature>
<dbReference type="PANTHER" id="PTHR30600:SF4">
    <property type="entry name" value="CYTOCHROME C DOMAIN-CONTAINING PROTEIN"/>
    <property type="match status" value="1"/>
</dbReference>
<dbReference type="Pfam" id="PF06537">
    <property type="entry name" value="DHOR"/>
    <property type="match status" value="1"/>
</dbReference>
<sequence length="249" mass="26574">MGLLEAVPDAALLAMEDPDDLDGDGISGRAARLADDGGVGRFGWKAVQPTLASQSGAAFAGDMGISSPGHPEDCTPAQLACRTAPNGGAPEAPREDLDAVAFFMRYLGMPAARRTANDARVNRGHALFEYAGCASCQRPSLRTSSTAPERLRDVTFYAYTDLLLHDLGPALADPIGEGAAEPAEWRTPPLWGLGIVEQDRHARFLHDGRAATLREAIRWHGGEAQRARDRVENLSASDVDALLTFVRSL</sequence>
<comment type="caution">
    <text evidence="6">The sequence shown here is derived from an EMBL/GenBank/DDBJ whole genome shotgun (WGS) entry which is preliminary data.</text>
</comment>
<evidence type="ECO:0000256" key="4">
    <source>
        <dbReference type="PROSITE-ProRule" id="PRU00433"/>
    </source>
</evidence>
<dbReference type="GO" id="GO:0046872">
    <property type="term" value="F:metal ion binding"/>
    <property type="evidence" value="ECO:0007669"/>
    <property type="project" value="UniProtKB-KW"/>
</dbReference>
<dbReference type="PROSITE" id="PS51007">
    <property type="entry name" value="CYTC"/>
    <property type="match status" value="1"/>
</dbReference>
<name>A0A2W5VQV4_9BACT</name>
<dbReference type="AlphaFoldDB" id="A0A2W5VQV4"/>
<evidence type="ECO:0000256" key="2">
    <source>
        <dbReference type="ARBA" id="ARBA00022723"/>
    </source>
</evidence>
<dbReference type="EMBL" id="QFQP01000011">
    <property type="protein sequence ID" value="PZR12891.1"/>
    <property type="molecule type" value="Genomic_DNA"/>
</dbReference>
<dbReference type="InterPro" id="IPR051395">
    <property type="entry name" value="Cytochrome_c_Peroxidase/MauG"/>
</dbReference>
<keyword evidence="3 4" id="KW-0408">Iron</keyword>
<evidence type="ECO:0000313" key="6">
    <source>
        <dbReference type="EMBL" id="PZR12891.1"/>
    </source>
</evidence>
<dbReference type="GO" id="GO:0009055">
    <property type="term" value="F:electron transfer activity"/>
    <property type="evidence" value="ECO:0007669"/>
    <property type="project" value="InterPro"/>
</dbReference>
<dbReference type="GO" id="GO:0020037">
    <property type="term" value="F:heme binding"/>
    <property type="evidence" value="ECO:0007669"/>
    <property type="project" value="InterPro"/>
</dbReference>
<dbReference type="Gene3D" id="1.10.760.10">
    <property type="entry name" value="Cytochrome c-like domain"/>
    <property type="match status" value="1"/>
</dbReference>
<keyword evidence="2 4" id="KW-0479">Metal-binding</keyword>
<evidence type="ECO:0000259" key="5">
    <source>
        <dbReference type="PROSITE" id="PS51007"/>
    </source>
</evidence>
<evidence type="ECO:0000256" key="3">
    <source>
        <dbReference type="ARBA" id="ARBA00023004"/>
    </source>
</evidence>
<dbReference type="InterPro" id="IPR009056">
    <property type="entry name" value="Cyt_c-like_dom"/>
</dbReference>
<dbReference type="SUPFAM" id="SSF46626">
    <property type="entry name" value="Cytochrome c"/>
    <property type="match status" value="1"/>
</dbReference>
<dbReference type="PANTHER" id="PTHR30600">
    <property type="entry name" value="CYTOCHROME C PEROXIDASE-RELATED"/>
    <property type="match status" value="1"/>
</dbReference>
<accession>A0A2W5VQV4</accession>
<dbReference type="GO" id="GO:0004130">
    <property type="term" value="F:cytochrome-c peroxidase activity"/>
    <property type="evidence" value="ECO:0007669"/>
    <property type="project" value="TreeGrafter"/>
</dbReference>
<organism evidence="6 7">
    <name type="scientific">Archangium gephyra</name>
    <dbReference type="NCBI Taxonomy" id="48"/>
    <lineage>
        <taxon>Bacteria</taxon>
        <taxon>Pseudomonadati</taxon>
        <taxon>Myxococcota</taxon>
        <taxon>Myxococcia</taxon>
        <taxon>Myxococcales</taxon>
        <taxon>Cystobacterineae</taxon>
        <taxon>Archangiaceae</taxon>
        <taxon>Archangium</taxon>
    </lineage>
</organism>
<gene>
    <name evidence="6" type="ORF">DI536_14820</name>
</gene>
<evidence type="ECO:0000256" key="1">
    <source>
        <dbReference type="ARBA" id="ARBA00022617"/>
    </source>
</evidence>
<dbReference type="Proteomes" id="UP000249061">
    <property type="component" value="Unassembled WGS sequence"/>
</dbReference>
<reference evidence="6 7" key="1">
    <citation type="submission" date="2017-08" db="EMBL/GenBank/DDBJ databases">
        <title>Infants hospitalized years apart are colonized by the same room-sourced microbial strains.</title>
        <authorList>
            <person name="Brooks B."/>
            <person name="Olm M.R."/>
            <person name="Firek B.A."/>
            <person name="Baker R."/>
            <person name="Thomas B.C."/>
            <person name="Morowitz M.J."/>
            <person name="Banfield J.F."/>
        </authorList>
    </citation>
    <scope>NUCLEOTIDE SEQUENCE [LARGE SCALE GENOMIC DNA]</scope>
    <source>
        <strain evidence="6">S2_003_000_R2_14</strain>
    </source>
</reference>